<dbReference type="AlphaFoldDB" id="A0AAU9RNA7"/>
<evidence type="ECO:0000256" key="3">
    <source>
        <dbReference type="ARBA" id="ARBA00022833"/>
    </source>
</evidence>
<dbReference type="GO" id="GO:0008270">
    <property type="term" value="F:zinc ion binding"/>
    <property type="evidence" value="ECO:0007669"/>
    <property type="project" value="UniProtKB-KW"/>
</dbReference>
<feature type="chain" id="PRO_5043459995" description="SWIM-type domain-containing protein" evidence="6">
    <location>
        <begin position="22"/>
        <end position="768"/>
    </location>
</feature>
<keyword evidence="1" id="KW-0479">Metal-binding</keyword>
<organism evidence="8 9">
    <name type="scientific">Thlaspi arvense</name>
    <name type="common">Field penny-cress</name>
    <dbReference type="NCBI Taxonomy" id="13288"/>
    <lineage>
        <taxon>Eukaryota</taxon>
        <taxon>Viridiplantae</taxon>
        <taxon>Streptophyta</taxon>
        <taxon>Embryophyta</taxon>
        <taxon>Tracheophyta</taxon>
        <taxon>Spermatophyta</taxon>
        <taxon>Magnoliopsida</taxon>
        <taxon>eudicotyledons</taxon>
        <taxon>Gunneridae</taxon>
        <taxon>Pentapetalae</taxon>
        <taxon>rosids</taxon>
        <taxon>malvids</taxon>
        <taxon>Brassicales</taxon>
        <taxon>Brassicaceae</taxon>
        <taxon>Thlaspideae</taxon>
        <taxon>Thlaspi</taxon>
    </lineage>
</organism>
<sequence length="768" mass="86962">ILFFLVQIFKVIVMATKKVIAICQSGGHFVTNKDGTLAYKDGVAYVIDIDHDTSLSGFTSEFAERFGLSGEAMTTMSLKYFLPKNKKTLITISKDKDFKRMLSFSADAPDVEIFVLPKEPDTRIVSNMPASRSSTTTASEAAVVPVVSAGDVVMGDDDDFHIDMEIMPDESSPLPENFVLSDEKQHVRPAQQWENTITGVDQRFNSFTEFRDALHKFSIAHVFTYKYKKNDSHRVSVKCKAQGCPWRITASRLSTTQLICIKKMNPRHTCERAVVKAGYRATKGWVGSLIKEKLKAFPDYKPKDIAEDIKREYGIPLNYSQAWRAKEIAREQLQGSYKEAYSQLPFLCDKIKETNPGSVATLMTKEDSSFHRLFISFYASISGFRQGCRPLLFLDSAVLNSKYQGVMLVATAPDAEDGVFPVAFAVVDSETEENWVWFLENLKSALSDSRRITFVADFQNGLKNALPLVFGNEHHHAYCLRHLAEKLNTDLKAQFSHEARRFMLNDFYAAAYATRPDGYYRCLENIKNISPDAYTWVIESEPHHWANALFEGERYNHMNSTFGLDFYGWVSEAHELPITQMIDELRAKLMQSIYTRQVQSREWVAAALTPANEEKLQKEVELARPLQVSGPHNSLFEVHGESINVVDINQCDCDCKLWRLTGLPCSHAIAVIQCSEKSPYEYCSRYFTLESYRLTYAESVHPVPKDMMMTTTTEGVVVSVTPPPTRRTPGRPKSKQVEPIDMIKRQLQCSNCKGLGHNKKTCKATSEV</sequence>
<dbReference type="SMART" id="SM00666">
    <property type="entry name" value="PB1"/>
    <property type="match status" value="1"/>
</dbReference>
<dbReference type="InterPro" id="IPR007527">
    <property type="entry name" value="Znf_SWIM"/>
</dbReference>
<evidence type="ECO:0000313" key="8">
    <source>
        <dbReference type="EMBL" id="CAH2044684.1"/>
    </source>
</evidence>
<feature type="domain" description="SWIM-type" evidence="7">
    <location>
        <begin position="644"/>
        <end position="676"/>
    </location>
</feature>
<dbReference type="InterPro" id="IPR018289">
    <property type="entry name" value="MULE_transposase_dom"/>
</dbReference>
<feature type="region of interest" description="Disordered" evidence="5">
    <location>
        <begin position="718"/>
        <end position="737"/>
    </location>
</feature>
<dbReference type="InterPro" id="IPR006564">
    <property type="entry name" value="Znf_PMZ"/>
</dbReference>
<evidence type="ECO:0000259" key="7">
    <source>
        <dbReference type="PROSITE" id="PS50966"/>
    </source>
</evidence>
<dbReference type="PROSITE" id="PS50966">
    <property type="entry name" value="ZF_SWIM"/>
    <property type="match status" value="1"/>
</dbReference>
<reference evidence="8 9" key="1">
    <citation type="submission" date="2022-03" db="EMBL/GenBank/DDBJ databases">
        <authorList>
            <person name="Nunn A."/>
            <person name="Chopra R."/>
            <person name="Nunn A."/>
            <person name="Contreras Garrido A."/>
        </authorList>
    </citation>
    <scope>NUCLEOTIDE SEQUENCE [LARGE SCALE GENOMIC DNA]</scope>
</reference>
<keyword evidence="2 4" id="KW-0863">Zinc-finger</keyword>
<evidence type="ECO:0000256" key="1">
    <source>
        <dbReference type="ARBA" id="ARBA00022723"/>
    </source>
</evidence>
<feature type="signal peptide" evidence="6">
    <location>
        <begin position="1"/>
        <end position="21"/>
    </location>
</feature>
<dbReference type="EMBL" id="OU466858">
    <property type="protein sequence ID" value="CAH2044684.1"/>
    <property type="molecule type" value="Genomic_DNA"/>
</dbReference>
<dbReference type="SMART" id="SM00575">
    <property type="entry name" value="ZnF_PMZ"/>
    <property type="match status" value="1"/>
</dbReference>
<proteinExistence type="predicted"/>
<dbReference type="Pfam" id="PF10551">
    <property type="entry name" value="MULE"/>
    <property type="match status" value="1"/>
</dbReference>
<gene>
    <name evidence="8" type="ORF">TAV2_LOCUS5608</name>
</gene>
<evidence type="ECO:0000313" key="9">
    <source>
        <dbReference type="Proteomes" id="UP000836841"/>
    </source>
</evidence>
<accession>A0AAU9RNA7</accession>
<dbReference type="Pfam" id="PF04434">
    <property type="entry name" value="SWIM"/>
    <property type="match status" value="1"/>
</dbReference>
<dbReference type="InterPro" id="IPR004332">
    <property type="entry name" value="Transposase_MuDR"/>
</dbReference>
<keyword evidence="6" id="KW-0732">Signal</keyword>
<name>A0AAU9RNA7_THLAR</name>
<dbReference type="Pfam" id="PF03108">
    <property type="entry name" value="DBD_Tnp_Mut"/>
    <property type="match status" value="1"/>
</dbReference>
<keyword evidence="3" id="KW-0862">Zinc</keyword>
<evidence type="ECO:0000256" key="2">
    <source>
        <dbReference type="ARBA" id="ARBA00022771"/>
    </source>
</evidence>
<keyword evidence="9" id="KW-1185">Reference proteome</keyword>
<dbReference type="PANTHER" id="PTHR31973:SF166">
    <property type="entry name" value="OS10G0104700 PROTEIN"/>
    <property type="match status" value="1"/>
</dbReference>
<evidence type="ECO:0000256" key="6">
    <source>
        <dbReference type="SAM" id="SignalP"/>
    </source>
</evidence>
<dbReference type="Proteomes" id="UP000836841">
    <property type="component" value="Chromosome 2"/>
</dbReference>
<dbReference type="InterPro" id="IPR000270">
    <property type="entry name" value="PB1_dom"/>
</dbReference>
<evidence type="ECO:0000256" key="5">
    <source>
        <dbReference type="SAM" id="MobiDB-lite"/>
    </source>
</evidence>
<evidence type="ECO:0000256" key="4">
    <source>
        <dbReference type="PROSITE-ProRule" id="PRU00325"/>
    </source>
</evidence>
<dbReference type="PANTHER" id="PTHR31973">
    <property type="entry name" value="POLYPROTEIN, PUTATIVE-RELATED"/>
    <property type="match status" value="1"/>
</dbReference>
<protein>
    <recommendedName>
        <fullName evidence="7">SWIM-type domain-containing protein</fullName>
    </recommendedName>
</protein>
<feature type="non-terminal residue" evidence="8">
    <location>
        <position position="768"/>
    </location>
</feature>